<feature type="domain" description="Transcription regulator PadR N-terminal" evidence="1">
    <location>
        <begin position="22"/>
        <end position="83"/>
    </location>
</feature>
<dbReference type="RefSeq" id="WP_084434689.1">
    <property type="nucleotide sequence ID" value="NZ_FWXV01000020.1"/>
</dbReference>
<proteinExistence type="predicted"/>
<dbReference type="InterPro" id="IPR005149">
    <property type="entry name" value="Tscrpt_reg_PadR_N"/>
</dbReference>
<evidence type="ECO:0000313" key="2">
    <source>
        <dbReference type="EMBL" id="SMD27076.1"/>
    </source>
</evidence>
<dbReference type="Pfam" id="PF03551">
    <property type="entry name" value="PadR"/>
    <property type="match status" value="1"/>
</dbReference>
<name>A0A1W2FZL5_KIBAR</name>
<dbReference type="PANTHER" id="PTHR33169:SF27">
    <property type="entry name" value="TRANSCRIPTIONAL REGULATOR PADR FAMILY PROTEIN"/>
    <property type="match status" value="1"/>
</dbReference>
<dbReference type="EMBL" id="FWXV01000020">
    <property type="protein sequence ID" value="SMD27076.1"/>
    <property type="molecule type" value="Genomic_DNA"/>
</dbReference>
<sequence>MSRPERITEPFLDIVEVFWQSEEGVHGYELAKKTKRGRPTVYNNIDRLSSLGWIASRWEDPANVTGRPLRKIYHLTPEGQSLAEELLIKFGRIHHGDFGTATEGPGDDR</sequence>
<dbReference type="SUPFAM" id="SSF46785">
    <property type="entry name" value="Winged helix' DNA-binding domain"/>
    <property type="match status" value="1"/>
</dbReference>
<dbReference type="Gene3D" id="1.10.10.10">
    <property type="entry name" value="Winged helix-like DNA-binding domain superfamily/Winged helix DNA-binding domain"/>
    <property type="match status" value="1"/>
</dbReference>
<dbReference type="Proteomes" id="UP000192674">
    <property type="component" value="Unassembled WGS sequence"/>
</dbReference>
<evidence type="ECO:0000259" key="1">
    <source>
        <dbReference type="Pfam" id="PF03551"/>
    </source>
</evidence>
<accession>A0A1W2FZL5</accession>
<evidence type="ECO:0000313" key="3">
    <source>
        <dbReference type="Proteomes" id="UP000192674"/>
    </source>
</evidence>
<gene>
    <name evidence="2" type="ORF">SAMN05661093_10673</name>
</gene>
<dbReference type="InterPro" id="IPR036390">
    <property type="entry name" value="WH_DNA-bd_sf"/>
</dbReference>
<keyword evidence="3" id="KW-1185">Reference proteome</keyword>
<organism evidence="2 3">
    <name type="scientific">Kibdelosporangium aridum</name>
    <dbReference type="NCBI Taxonomy" id="2030"/>
    <lineage>
        <taxon>Bacteria</taxon>
        <taxon>Bacillati</taxon>
        <taxon>Actinomycetota</taxon>
        <taxon>Actinomycetes</taxon>
        <taxon>Pseudonocardiales</taxon>
        <taxon>Pseudonocardiaceae</taxon>
        <taxon>Kibdelosporangium</taxon>
    </lineage>
</organism>
<dbReference type="InterPro" id="IPR036388">
    <property type="entry name" value="WH-like_DNA-bd_sf"/>
</dbReference>
<protein>
    <submittedName>
        <fullName evidence="2">Transcriptional regulator PadR-like family protein</fullName>
    </submittedName>
</protein>
<dbReference type="OrthoDB" id="122286at2"/>
<dbReference type="PANTHER" id="PTHR33169">
    <property type="entry name" value="PADR-FAMILY TRANSCRIPTIONAL REGULATOR"/>
    <property type="match status" value="1"/>
</dbReference>
<dbReference type="InterPro" id="IPR052509">
    <property type="entry name" value="Metal_resp_DNA-bind_regulator"/>
</dbReference>
<dbReference type="AlphaFoldDB" id="A0A1W2FZL5"/>
<reference evidence="2 3" key="1">
    <citation type="submission" date="2017-04" db="EMBL/GenBank/DDBJ databases">
        <authorList>
            <person name="Afonso C.L."/>
            <person name="Miller P.J."/>
            <person name="Scott M.A."/>
            <person name="Spackman E."/>
            <person name="Goraichik I."/>
            <person name="Dimitrov K.M."/>
            <person name="Suarez D.L."/>
            <person name="Swayne D.E."/>
        </authorList>
    </citation>
    <scope>NUCLEOTIDE SEQUENCE [LARGE SCALE GENOMIC DNA]</scope>
    <source>
        <strain evidence="2 3">DSM 43828</strain>
    </source>
</reference>